<dbReference type="InterPro" id="IPR018181">
    <property type="entry name" value="Heat_shock_70_CS"/>
</dbReference>
<name>A0A9Q0HWN5_9POAL</name>
<dbReference type="FunFam" id="3.30.420.40:FF:000026">
    <property type="entry name" value="Heat shock protein 70"/>
    <property type="match status" value="1"/>
</dbReference>
<dbReference type="Gene3D" id="3.30.420.40">
    <property type="match status" value="2"/>
</dbReference>
<gene>
    <name evidence="4" type="ORF">LUZ63_001148</name>
</gene>
<evidence type="ECO:0000313" key="4">
    <source>
        <dbReference type="EMBL" id="KAJ1701369.1"/>
    </source>
</evidence>
<evidence type="ECO:0000256" key="3">
    <source>
        <dbReference type="RuleBase" id="RU003322"/>
    </source>
</evidence>
<protein>
    <recommendedName>
        <fullName evidence="6">Heat shock protein 70</fullName>
    </recommendedName>
</protein>
<keyword evidence="2 3" id="KW-0067">ATP-binding</keyword>
<dbReference type="GO" id="GO:0005524">
    <property type="term" value="F:ATP binding"/>
    <property type="evidence" value="ECO:0007669"/>
    <property type="project" value="UniProtKB-KW"/>
</dbReference>
<dbReference type="Proteomes" id="UP001151287">
    <property type="component" value="Unassembled WGS sequence"/>
</dbReference>
<reference evidence="4" key="1">
    <citation type="journal article" date="2022" name="Cell">
        <title>Repeat-based holocentromeres influence genome architecture and karyotype evolution.</title>
        <authorList>
            <person name="Hofstatter P.G."/>
            <person name="Thangavel G."/>
            <person name="Lux T."/>
            <person name="Neumann P."/>
            <person name="Vondrak T."/>
            <person name="Novak P."/>
            <person name="Zhang M."/>
            <person name="Costa L."/>
            <person name="Castellani M."/>
            <person name="Scott A."/>
            <person name="Toegelov H."/>
            <person name="Fuchs J."/>
            <person name="Mata-Sucre Y."/>
            <person name="Dias Y."/>
            <person name="Vanzela A.L.L."/>
            <person name="Huettel B."/>
            <person name="Almeida C.C.S."/>
            <person name="Simkova H."/>
            <person name="Souza G."/>
            <person name="Pedrosa-Harand A."/>
            <person name="Macas J."/>
            <person name="Mayer K.F.X."/>
            <person name="Houben A."/>
            <person name="Marques A."/>
        </authorList>
    </citation>
    <scope>NUCLEOTIDE SEQUENCE</scope>
    <source>
        <strain evidence="4">RhyBre1mFocal</strain>
    </source>
</reference>
<dbReference type="FunFam" id="3.90.640.10:FF:000002">
    <property type="entry name" value="Heat shock 70 kDa"/>
    <property type="match status" value="1"/>
</dbReference>
<dbReference type="SUPFAM" id="SSF100920">
    <property type="entry name" value="Heat shock protein 70kD (HSP70), peptide-binding domain"/>
    <property type="match status" value="1"/>
</dbReference>
<dbReference type="PANTHER" id="PTHR19375">
    <property type="entry name" value="HEAT SHOCK PROTEIN 70KDA"/>
    <property type="match status" value="1"/>
</dbReference>
<dbReference type="FunFam" id="3.30.30.30:FF:000001">
    <property type="entry name" value="heat shock 70 kDa protein-like"/>
    <property type="match status" value="1"/>
</dbReference>
<dbReference type="OrthoDB" id="3789372at2759"/>
<organism evidence="4 5">
    <name type="scientific">Rhynchospora breviuscula</name>
    <dbReference type="NCBI Taxonomy" id="2022672"/>
    <lineage>
        <taxon>Eukaryota</taxon>
        <taxon>Viridiplantae</taxon>
        <taxon>Streptophyta</taxon>
        <taxon>Embryophyta</taxon>
        <taxon>Tracheophyta</taxon>
        <taxon>Spermatophyta</taxon>
        <taxon>Magnoliopsida</taxon>
        <taxon>Liliopsida</taxon>
        <taxon>Poales</taxon>
        <taxon>Cyperaceae</taxon>
        <taxon>Cyperoideae</taxon>
        <taxon>Rhynchosporeae</taxon>
        <taxon>Rhynchospora</taxon>
    </lineage>
</organism>
<keyword evidence="5" id="KW-1185">Reference proteome</keyword>
<dbReference type="AlphaFoldDB" id="A0A9Q0HWN5"/>
<dbReference type="PROSITE" id="PS00329">
    <property type="entry name" value="HSP70_2"/>
    <property type="match status" value="1"/>
</dbReference>
<evidence type="ECO:0000256" key="2">
    <source>
        <dbReference type="ARBA" id="ARBA00022840"/>
    </source>
</evidence>
<dbReference type="InterPro" id="IPR029047">
    <property type="entry name" value="HSP70_peptide-bd_sf"/>
</dbReference>
<comment type="similarity">
    <text evidence="3">Belongs to the heat shock protein 70 family.</text>
</comment>
<dbReference type="InterPro" id="IPR013126">
    <property type="entry name" value="Hsp_70_fam"/>
</dbReference>
<dbReference type="Gene3D" id="2.60.34.10">
    <property type="entry name" value="Substrate Binding Domain Of DNAk, Chain A, domain 1"/>
    <property type="match status" value="1"/>
</dbReference>
<dbReference type="SUPFAM" id="SSF53067">
    <property type="entry name" value="Actin-like ATPase domain"/>
    <property type="match status" value="2"/>
</dbReference>
<keyword evidence="1 3" id="KW-0547">Nucleotide-binding</keyword>
<evidence type="ECO:0008006" key="6">
    <source>
        <dbReference type="Google" id="ProtNLM"/>
    </source>
</evidence>
<dbReference type="InterPro" id="IPR043129">
    <property type="entry name" value="ATPase_NBD"/>
</dbReference>
<evidence type="ECO:0000313" key="5">
    <source>
        <dbReference type="Proteomes" id="UP001151287"/>
    </source>
</evidence>
<dbReference type="GO" id="GO:0140662">
    <property type="term" value="F:ATP-dependent protein folding chaperone"/>
    <property type="evidence" value="ECO:0007669"/>
    <property type="project" value="InterPro"/>
</dbReference>
<dbReference type="Pfam" id="PF00012">
    <property type="entry name" value="HSP70"/>
    <property type="match status" value="1"/>
</dbReference>
<dbReference type="EMBL" id="JAMQYH010000001">
    <property type="protein sequence ID" value="KAJ1701369.1"/>
    <property type="molecule type" value="Genomic_DNA"/>
</dbReference>
<proteinExistence type="inferred from homology"/>
<dbReference type="Gene3D" id="3.90.640.10">
    <property type="entry name" value="Actin, Chain A, domain 4"/>
    <property type="match status" value="1"/>
</dbReference>
<dbReference type="PRINTS" id="PR00301">
    <property type="entry name" value="HEATSHOCK70"/>
</dbReference>
<dbReference type="PROSITE" id="PS00297">
    <property type="entry name" value="HSP70_1"/>
    <property type="match status" value="1"/>
</dbReference>
<sequence>MLEAKLLPMASKKNKAPAIGIDLGTTYSCVAVWQKNHVKIIANDQGNRLTPSCVAFSEDGRLIGDAANNQTNMNPTNTVFAVKRLMGRRFSETSVQNDIKHWPFKVVAGPMDRTKIFVNYRGVEKEFYAEEISSMILVKMEEVAEAQLECPVKNAVITVPAYFNDSQRQATKNAGAIAGLNVMRIMDEPTAAAIAYGFDKITANTDEKKLLIFDIGGGTFDVSLLSVRPGNFVVITTAGDTHLGREDFDDRLVDYCVEEIKTRYNKDITQNAKSLRSLRTACERAKRNLSFSLRATIEIDSLYDGLDFSTHISRTRFEELNIDLFKKCTDLIEKCLSDAKIDKTEVDAVVLVGGSARIPKVQELVQDFFEGKELCKGINLDEAVAYGAAIQAASLNGQHDKRFKNLVLVNVTPLPLGFEVIGDRTEIAVPRNTPIPIKMHSVGTTYYDNQTSVIIPIYEGERAESLKQSTTICLESSHLKASTLLPKVMLRSTLSLILTPMAY</sequence>
<dbReference type="Gene3D" id="3.30.30.30">
    <property type="match status" value="1"/>
</dbReference>
<accession>A0A9Q0HWN5</accession>
<comment type="caution">
    <text evidence="4">The sequence shown here is derived from an EMBL/GenBank/DDBJ whole genome shotgun (WGS) entry which is preliminary data.</text>
</comment>
<evidence type="ECO:0000256" key="1">
    <source>
        <dbReference type="ARBA" id="ARBA00022741"/>
    </source>
</evidence>